<evidence type="ECO:0000259" key="10">
    <source>
        <dbReference type="Pfam" id="PF16178"/>
    </source>
</evidence>
<evidence type="ECO:0000256" key="3">
    <source>
        <dbReference type="ARBA" id="ARBA00022475"/>
    </source>
</evidence>
<comment type="caution">
    <text evidence="8">Lacks conserved residue(s) required for the propagation of feature annotation.</text>
</comment>
<dbReference type="InterPro" id="IPR032394">
    <property type="entry name" value="Anoct_dimer"/>
</dbReference>
<evidence type="ECO:0000256" key="4">
    <source>
        <dbReference type="ARBA" id="ARBA00022692"/>
    </source>
</evidence>
<keyword evidence="7" id="KW-0325">Glycoprotein</keyword>
<feature type="domain" description="Anoctamin transmembrane" evidence="9">
    <location>
        <begin position="207"/>
        <end position="263"/>
    </location>
</feature>
<dbReference type="EMBL" id="UYRT01002858">
    <property type="protein sequence ID" value="VDK31814.1"/>
    <property type="molecule type" value="Genomic_DNA"/>
</dbReference>
<dbReference type="PANTHER" id="PTHR12308:SF84">
    <property type="entry name" value="ANOCTAMIN"/>
    <property type="match status" value="1"/>
</dbReference>
<evidence type="ECO:0000259" key="9">
    <source>
        <dbReference type="Pfam" id="PF04547"/>
    </source>
</evidence>
<dbReference type="GO" id="GO:0046983">
    <property type="term" value="F:protein dimerization activity"/>
    <property type="evidence" value="ECO:0007669"/>
    <property type="project" value="InterPro"/>
</dbReference>
<evidence type="ECO:0000256" key="6">
    <source>
        <dbReference type="ARBA" id="ARBA00023136"/>
    </source>
</evidence>
<dbReference type="Pfam" id="PF04547">
    <property type="entry name" value="Anoctamin"/>
    <property type="match status" value="1"/>
</dbReference>
<dbReference type="AlphaFoldDB" id="A0A183D015"/>
<comment type="similarity">
    <text evidence="2 8">Belongs to the anoctamin family.</text>
</comment>
<evidence type="ECO:0000313" key="13">
    <source>
        <dbReference type="WBParaSite" id="GPUH_0000206101-mRNA-1"/>
    </source>
</evidence>
<evidence type="ECO:0000256" key="7">
    <source>
        <dbReference type="ARBA" id="ARBA00023180"/>
    </source>
</evidence>
<evidence type="ECO:0000313" key="11">
    <source>
        <dbReference type="EMBL" id="VDK31814.1"/>
    </source>
</evidence>
<reference evidence="13" key="1">
    <citation type="submission" date="2016-06" db="UniProtKB">
        <authorList>
            <consortium name="WormBaseParasite"/>
        </authorList>
    </citation>
    <scope>IDENTIFICATION</scope>
</reference>
<organism evidence="13">
    <name type="scientific">Gongylonema pulchrum</name>
    <dbReference type="NCBI Taxonomy" id="637853"/>
    <lineage>
        <taxon>Eukaryota</taxon>
        <taxon>Metazoa</taxon>
        <taxon>Ecdysozoa</taxon>
        <taxon>Nematoda</taxon>
        <taxon>Chromadorea</taxon>
        <taxon>Rhabditida</taxon>
        <taxon>Spirurina</taxon>
        <taxon>Spiruromorpha</taxon>
        <taxon>Spiruroidea</taxon>
        <taxon>Gongylonematidae</taxon>
        <taxon>Gongylonema</taxon>
    </lineage>
</organism>
<keyword evidence="4 8" id="KW-0812">Transmembrane</keyword>
<feature type="transmembrane region" description="Helical" evidence="8">
    <location>
        <begin position="218"/>
        <end position="244"/>
    </location>
</feature>
<dbReference type="GO" id="GO:0005886">
    <property type="term" value="C:plasma membrane"/>
    <property type="evidence" value="ECO:0007669"/>
    <property type="project" value="UniProtKB-SubCell"/>
</dbReference>
<evidence type="ECO:0000256" key="1">
    <source>
        <dbReference type="ARBA" id="ARBA00004651"/>
    </source>
</evidence>
<name>A0A183D015_9BILA</name>
<gene>
    <name evidence="11" type="ORF">GPUH_LOCUS2056</name>
</gene>
<feature type="domain" description="Anoctamin dimerisation" evidence="10">
    <location>
        <begin position="31"/>
        <end position="204"/>
    </location>
</feature>
<keyword evidence="3" id="KW-1003">Cell membrane</keyword>
<evidence type="ECO:0000256" key="2">
    <source>
        <dbReference type="ARBA" id="ARBA00009671"/>
    </source>
</evidence>
<dbReference type="PANTHER" id="PTHR12308">
    <property type="entry name" value="ANOCTAMIN"/>
    <property type="match status" value="1"/>
</dbReference>
<dbReference type="OrthoDB" id="296386at2759"/>
<dbReference type="Proteomes" id="UP000271098">
    <property type="component" value="Unassembled WGS sequence"/>
</dbReference>
<reference evidence="11 12" key="2">
    <citation type="submission" date="2018-11" db="EMBL/GenBank/DDBJ databases">
        <authorList>
            <consortium name="Pathogen Informatics"/>
        </authorList>
    </citation>
    <scope>NUCLEOTIDE SEQUENCE [LARGE SCALE GENOMIC DNA]</scope>
</reference>
<protein>
    <recommendedName>
        <fullName evidence="8">Anoctamin</fullName>
    </recommendedName>
</protein>
<comment type="subcellular location">
    <subcellularLocation>
        <location evidence="1">Cell membrane</location>
        <topology evidence="1">Multi-pass membrane protein</topology>
    </subcellularLocation>
    <subcellularLocation>
        <location evidence="8">Membrane</location>
        <topology evidence="8">Multi-pass membrane protein</topology>
    </subcellularLocation>
</comment>
<keyword evidence="5 8" id="KW-1133">Transmembrane helix</keyword>
<evidence type="ECO:0000313" key="12">
    <source>
        <dbReference type="Proteomes" id="UP000271098"/>
    </source>
</evidence>
<keyword evidence="12" id="KW-1185">Reference proteome</keyword>
<keyword evidence="6 8" id="KW-0472">Membrane</keyword>
<dbReference type="InterPro" id="IPR049452">
    <property type="entry name" value="Anoctamin_TM"/>
</dbReference>
<sequence length="264" mass="31108">MLADRFRKTARWTGEGFSESHKQIRFLLLQHCKKTNFVLVHAPFVLLMKQAESLSLKMPVLQSDVKERAVFEGVLDKFLKRFRFLTFSEKMNERLSQPNYFTAPFIAAHLDCYVGHENQDTFFDSSERSRLVYDLLIRTKYDAHDAAKYRVGIQRLIKNNSYVAAFPLHEECNWNKVNAEDSTDRELLYWNWARIKSFYKYQPLSLVKKYFGSKVGMYFAWLGYYTKVLFPASVVGVFCFLYGISSSSQDIPRSIFHTFFLVFF</sequence>
<dbReference type="Pfam" id="PF16178">
    <property type="entry name" value="Anoct_dimer"/>
    <property type="match status" value="1"/>
</dbReference>
<dbReference type="InterPro" id="IPR007632">
    <property type="entry name" value="Anoctamin"/>
</dbReference>
<dbReference type="WBParaSite" id="GPUH_0000206101-mRNA-1">
    <property type="protein sequence ID" value="GPUH_0000206101-mRNA-1"/>
    <property type="gene ID" value="GPUH_0000206101"/>
</dbReference>
<evidence type="ECO:0000256" key="8">
    <source>
        <dbReference type="RuleBase" id="RU280814"/>
    </source>
</evidence>
<dbReference type="GO" id="GO:0005254">
    <property type="term" value="F:chloride channel activity"/>
    <property type="evidence" value="ECO:0007669"/>
    <property type="project" value="TreeGrafter"/>
</dbReference>
<evidence type="ECO:0000256" key="5">
    <source>
        <dbReference type="ARBA" id="ARBA00022989"/>
    </source>
</evidence>
<proteinExistence type="inferred from homology"/>
<accession>A0A183D015</accession>